<protein>
    <recommendedName>
        <fullName evidence="3">Integrase catalytic domain-containing protein</fullName>
    </recommendedName>
</protein>
<accession>A0A0A2VLA9</accession>
<dbReference type="SUPFAM" id="SSF53098">
    <property type="entry name" value="Ribonuclease H-like"/>
    <property type="match status" value="1"/>
</dbReference>
<reference evidence="1 2" key="1">
    <citation type="journal article" date="2011" name="PLoS Genet.">
        <title>Comparative genomic analysis of human fungal pathogens causing paracoccidioidomycosis.</title>
        <authorList>
            <person name="Desjardins C.A."/>
            <person name="Champion M.D."/>
            <person name="Holder J.W."/>
            <person name="Muszewska A."/>
            <person name="Goldberg J."/>
            <person name="Bailao A.M."/>
            <person name="Brigido M.M."/>
            <person name="Ferreira M.E."/>
            <person name="Garcia A.M."/>
            <person name="Grynberg M."/>
            <person name="Gujja S."/>
            <person name="Heiman D.I."/>
            <person name="Henn M.R."/>
            <person name="Kodira C.D."/>
            <person name="Leon-Narvaez H."/>
            <person name="Longo L.V."/>
            <person name="Ma L.J."/>
            <person name="Malavazi I."/>
            <person name="Matsuo A.L."/>
            <person name="Morais F.V."/>
            <person name="Pereira M."/>
            <person name="Rodriguez-Brito S."/>
            <person name="Sakthikumar S."/>
            <person name="Salem-Izacc S.M."/>
            <person name="Sykes S.M."/>
            <person name="Teixeira M.M."/>
            <person name="Vallejo M.C."/>
            <person name="Walter M.E."/>
            <person name="Yandava C."/>
            <person name="Young S."/>
            <person name="Zeng Q."/>
            <person name="Zucker J."/>
            <person name="Felipe M.S."/>
            <person name="Goldman G.H."/>
            <person name="Haas B.J."/>
            <person name="McEwen J.G."/>
            <person name="Nino-Vega G."/>
            <person name="Puccia R."/>
            <person name="San-Blas G."/>
            <person name="Soares C.M."/>
            <person name="Birren B.W."/>
            <person name="Cuomo C.A."/>
        </authorList>
    </citation>
    <scope>NUCLEOTIDE SEQUENCE [LARGE SCALE GENOMIC DNA]</scope>
    <source>
        <strain evidence="2">ATCC MYA-826 / Pb01</strain>
    </source>
</reference>
<dbReference type="VEuPathDB" id="FungiDB:PAAG_11622"/>
<dbReference type="OrthoDB" id="4501190at2759"/>
<name>A0A0A2VLA9_PARBA</name>
<evidence type="ECO:0000313" key="1">
    <source>
        <dbReference type="EMBL" id="KGQ01639.1"/>
    </source>
</evidence>
<gene>
    <name evidence="1" type="ORF">PAAG_11622</name>
</gene>
<dbReference type="GeneID" id="9098122"/>
<dbReference type="AlphaFoldDB" id="A0A0A2VLA9"/>
<dbReference type="Proteomes" id="UP000002059">
    <property type="component" value="Partially assembled WGS sequence"/>
</dbReference>
<keyword evidence="2" id="KW-1185">Reference proteome</keyword>
<organism evidence="1 2">
    <name type="scientific">Paracoccidioides lutzii (strain ATCC MYA-826 / Pb01)</name>
    <name type="common">Paracoccidioides brasiliensis</name>
    <dbReference type="NCBI Taxonomy" id="502779"/>
    <lineage>
        <taxon>Eukaryota</taxon>
        <taxon>Fungi</taxon>
        <taxon>Dikarya</taxon>
        <taxon>Ascomycota</taxon>
        <taxon>Pezizomycotina</taxon>
        <taxon>Eurotiomycetes</taxon>
        <taxon>Eurotiomycetidae</taxon>
        <taxon>Onygenales</taxon>
        <taxon>Ajellomycetaceae</taxon>
        <taxon>Paracoccidioides</taxon>
    </lineage>
</organism>
<dbReference type="InterPro" id="IPR012337">
    <property type="entry name" value="RNaseH-like_sf"/>
</dbReference>
<dbReference type="EMBL" id="KN293998">
    <property type="protein sequence ID" value="KGQ01639.1"/>
    <property type="molecule type" value="Genomic_DNA"/>
</dbReference>
<evidence type="ECO:0000313" key="2">
    <source>
        <dbReference type="Proteomes" id="UP000002059"/>
    </source>
</evidence>
<evidence type="ECO:0008006" key="3">
    <source>
        <dbReference type="Google" id="ProtNLM"/>
    </source>
</evidence>
<dbReference type="Gene3D" id="3.30.420.10">
    <property type="entry name" value="Ribonuclease H-like superfamily/Ribonuclease H"/>
    <property type="match status" value="1"/>
</dbReference>
<proteinExistence type="predicted"/>
<dbReference type="RefSeq" id="XP_015703148.1">
    <property type="nucleotide sequence ID" value="XM_015847239.1"/>
</dbReference>
<sequence>MTNVNFETFANLNQTTIFTSGTAKLESLDAWDNCSGIGGGRTTLRRADDSRVGFLEKRFNQFVIEHFPVEDVDHRCAEINILTEPNAEPPKQYHEWRLLMGHAGPQALEHLPERATGVKITDARRLWRYVWDYYLTDRIAETIIYALDGFFTILRRQFDTDLKKIETDNKMFTQKHAVRDYLLNKGIQKIVALPYAQALNGAEYLWPEIVRAAVHLLNLTPKRLLNWKTPNDFATSSDLAETFKRQRDGIEVTEKKPYLSHLKVYRCEVFALTTEYVKKQYHVHQLNPKAFLGYLAGYGFIVFALTTEYLKMQYRVHQLNPKAFLGYLVGYDCKAFVLTTEY</sequence>
<dbReference type="HOGENOM" id="CLU_811577_0_0_1"/>
<dbReference type="InterPro" id="IPR036397">
    <property type="entry name" value="RNaseH_sf"/>
</dbReference>
<dbReference type="KEGG" id="pbl:PAAG_11622"/>
<dbReference type="GO" id="GO:0003676">
    <property type="term" value="F:nucleic acid binding"/>
    <property type="evidence" value="ECO:0007669"/>
    <property type="project" value="InterPro"/>
</dbReference>